<dbReference type="GO" id="GO:0016491">
    <property type="term" value="F:oxidoreductase activity"/>
    <property type="evidence" value="ECO:0007669"/>
    <property type="project" value="UniProtKB-KW"/>
</dbReference>
<feature type="non-terminal residue" evidence="8">
    <location>
        <position position="1"/>
    </location>
</feature>
<keyword evidence="3" id="KW-0560">Oxidoreductase</keyword>
<accession>A0A382B859</accession>
<evidence type="ECO:0000256" key="1">
    <source>
        <dbReference type="ARBA" id="ARBA00022714"/>
    </source>
</evidence>
<evidence type="ECO:0000256" key="2">
    <source>
        <dbReference type="ARBA" id="ARBA00022723"/>
    </source>
</evidence>
<dbReference type="InterPro" id="IPR023393">
    <property type="entry name" value="START-like_dom_sf"/>
</dbReference>
<feature type="compositionally biased region" description="Low complexity" evidence="6">
    <location>
        <begin position="171"/>
        <end position="186"/>
    </location>
</feature>
<dbReference type="PANTHER" id="PTHR44379">
    <property type="entry name" value="OXIDOREDUCTASE WITH IRON-SULFUR SUBUNIT"/>
    <property type="match status" value="1"/>
</dbReference>
<feature type="non-terminal residue" evidence="8">
    <location>
        <position position="268"/>
    </location>
</feature>
<keyword evidence="5" id="KW-0411">Iron-sulfur</keyword>
<dbReference type="SUPFAM" id="SSF54292">
    <property type="entry name" value="2Fe-2S ferredoxin-like"/>
    <property type="match status" value="1"/>
</dbReference>
<evidence type="ECO:0000313" key="8">
    <source>
        <dbReference type="EMBL" id="SVB09986.1"/>
    </source>
</evidence>
<evidence type="ECO:0000256" key="4">
    <source>
        <dbReference type="ARBA" id="ARBA00023004"/>
    </source>
</evidence>
<proteinExistence type="predicted"/>
<evidence type="ECO:0000256" key="6">
    <source>
        <dbReference type="SAM" id="MobiDB-lite"/>
    </source>
</evidence>
<dbReference type="PANTHER" id="PTHR44379:SF8">
    <property type="entry name" value="XANTHINE DEHYDROGENASE IRON-SULFUR-BINDING SUBUNIT XDHC-RELATED"/>
    <property type="match status" value="1"/>
</dbReference>
<dbReference type="Gene3D" id="3.10.20.30">
    <property type="match status" value="1"/>
</dbReference>
<reference evidence="8" key="1">
    <citation type="submission" date="2018-05" db="EMBL/GenBank/DDBJ databases">
        <authorList>
            <person name="Lanie J.A."/>
            <person name="Ng W.-L."/>
            <person name="Kazmierczak K.M."/>
            <person name="Andrzejewski T.M."/>
            <person name="Davidsen T.M."/>
            <person name="Wayne K.J."/>
            <person name="Tettelin H."/>
            <person name="Glass J.I."/>
            <person name="Rusch D."/>
            <person name="Podicherti R."/>
            <person name="Tsui H.-C.T."/>
            <person name="Winkler M.E."/>
        </authorList>
    </citation>
    <scope>NUCLEOTIDE SEQUENCE</scope>
</reference>
<dbReference type="AlphaFoldDB" id="A0A382B859"/>
<dbReference type="CDD" id="cd00207">
    <property type="entry name" value="fer2"/>
    <property type="match status" value="1"/>
</dbReference>
<dbReference type="InterPro" id="IPR001041">
    <property type="entry name" value="2Fe-2S_ferredoxin-type"/>
</dbReference>
<dbReference type="InterPro" id="IPR006058">
    <property type="entry name" value="2Fe2S_fd_BS"/>
</dbReference>
<feature type="region of interest" description="Disordered" evidence="6">
    <location>
        <begin position="144"/>
        <end position="191"/>
    </location>
</feature>
<dbReference type="SUPFAM" id="SSF55961">
    <property type="entry name" value="Bet v1-like"/>
    <property type="match status" value="1"/>
</dbReference>
<dbReference type="GO" id="GO:0051537">
    <property type="term" value="F:2 iron, 2 sulfur cluster binding"/>
    <property type="evidence" value="ECO:0007669"/>
    <property type="project" value="UniProtKB-KW"/>
</dbReference>
<protein>
    <recommendedName>
        <fullName evidence="7">2Fe-2S ferredoxin-type domain-containing protein</fullName>
    </recommendedName>
</protein>
<sequence length="268" mass="29154">VEPRRSLVDYLRDDGRLTGTHVGCEHGVCGACTVLIDGAPARSCITYAVACESAEIITLEGLEDDPVIGELRTAFHEHHALQCGYCTPGMLISAYDIVTRLPHVDENRLRLELSGNLCRCTGYVGIISAINSVLEKHRAVPLTRAPTSEKLGPVGSHRSVPKSKSIKTHGRQTFPPRQQQQAAQTQKNDLSGEDWEAVDAQGVELLQSFEVRYSRTTVWRLFENLEEVAHCVPGALLTTTPVNGQAEGEVTIKLGPITSAFSGSVEIK</sequence>
<dbReference type="Pfam" id="PF06240">
    <property type="entry name" value="COXG"/>
    <property type="match status" value="1"/>
</dbReference>
<feature type="domain" description="2Fe-2S ferredoxin-type" evidence="7">
    <location>
        <begin position="1"/>
        <end position="62"/>
    </location>
</feature>
<keyword evidence="2" id="KW-0479">Metal-binding</keyword>
<dbReference type="InterPro" id="IPR012675">
    <property type="entry name" value="Beta-grasp_dom_sf"/>
</dbReference>
<dbReference type="Gene3D" id="3.30.530.20">
    <property type="match status" value="1"/>
</dbReference>
<dbReference type="InterPro" id="IPR051452">
    <property type="entry name" value="Diverse_Oxidoreductases"/>
</dbReference>
<dbReference type="Pfam" id="PF01799">
    <property type="entry name" value="Fer2_2"/>
    <property type="match status" value="1"/>
</dbReference>
<evidence type="ECO:0000256" key="5">
    <source>
        <dbReference type="ARBA" id="ARBA00023014"/>
    </source>
</evidence>
<keyword evidence="4" id="KW-0408">Iron</keyword>
<dbReference type="Pfam" id="PF00111">
    <property type="entry name" value="Fer2"/>
    <property type="match status" value="1"/>
</dbReference>
<dbReference type="InterPro" id="IPR036010">
    <property type="entry name" value="2Fe-2S_ferredoxin-like_sf"/>
</dbReference>
<dbReference type="InterPro" id="IPR002888">
    <property type="entry name" value="2Fe-2S-bd"/>
</dbReference>
<keyword evidence="1" id="KW-0001">2Fe-2S</keyword>
<gene>
    <name evidence="8" type="ORF">METZ01_LOCUS162840</name>
</gene>
<dbReference type="GO" id="GO:0046872">
    <property type="term" value="F:metal ion binding"/>
    <property type="evidence" value="ECO:0007669"/>
    <property type="project" value="UniProtKB-KW"/>
</dbReference>
<name>A0A382B859_9ZZZZ</name>
<dbReference type="EMBL" id="UINC01028641">
    <property type="protein sequence ID" value="SVB09986.1"/>
    <property type="molecule type" value="Genomic_DNA"/>
</dbReference>
<organism evidence="8">
    <name type="scientific">marine metagenome</name>
    <dbReference type="NCBI Taxonomy" id="408172"/>
    <lineage>
        <taxon>unclassified sequences</taxon>
        <taxon>metagenomes</taxon>
        <taxon>ecological metagenomes</taxon>
    </lineage>
</organism>
<dbReference type="InterPro" id="IPR010419">
    <property type="entry name" value="CO_DH_gsu"/>
</dbReference>
<dbReference type="SUPFAM" id="SSF47741">
    <property type="entry name" value="CO dehydrogenase ISP C-domain like"/>
    <property type="match status" value="1"/>
</dbReference>
<evidence type="ECO:0000256" key="3">
    <source>
        <dbReference type="ARBA" id="ARBA00023002"/>
    </source>
</evidence>
<dbReference type="PROSITE" id="PS51085">
    <property type="entry name" value="2FE2S_FER_2"/>
    <property type="match status" value="1"/>
</dbReference>
<dbReference type="PROSITE" id="PS00197">
    <property type="entry name" value="2FE2S_FER_1"/>
    <property type="match status" value="1"/>
</dbReference>
<feature type="compositionally biased region" description="Basic residues" evidence="6">
    <location>
        <begin position="159"/>
        <end position="170"/>
    </location>
</feature>
<dbReference type="Gene3D" id="1.10.150.120">
    <property type="entry name" value="[2Fe-2S]-binding domain"/>
    <property type="match status" value="1"/>
</dbReference>
<evidence type="ECO:0000259" key="7">
    <source>
        <dbReference type="PROSITE" id="PS51085"/>
    </source>
</evidence>
<dbReference type="InterPro" id="IPR036884">
    <property type="entry name" value="2Fe-2S-bd_dom_sf"/>
</dbReference>